<gene>
    <name evidence="1" type="ORF">HY57_11430</name>
</gene>
<evidence type="ECO:0000313" key="1">
    <source>
        <dbReference type="EMBL" id="AIF47829.1"/>
    </source>
</evidence>
<proteinExistence type="predicted"/>
<accession>A0A075K0Y9</accession>
<dbReference type="Proteomes" id="UP000027987">
    <property type="component" value="Chromosome"/>
</dbReference>
<dbReference type="AlphaFoldDB" id="A0A075K0Y9"/>
<dbReference type="KEGG" id="dja:HY57_11430"/>
<sequence length="130" mass="14945">MKFRWQYAALIVCVAVVVEPLWRYNIGVERVTSDIEESPVGWEWFVKHRKTWQYKFVNPANPSGIEAKMMNELTPDETARFKDFCEVRYGVSDTEQCYRAMCAGSVGATDGCWQWSAPPVRAADNAARDR</sequence>
<protein>
    <submittedName>
        <fullName evidence="1">Uncharacterized protein</fullName>
    </submittedName>
</protein>
<dbReference type="STRING" id="1217721.HY57_11430"/>
<dbReference type="EMBL" id="CP008884">
    <property type="protein sequence ID" value="AIF47829.1"/>
    <property type="molecule type" value="Genomic_DNA"/>
</dbReference>
<name>A0A075K0Y9_9GAMM</name>
<dbReference type="PATRIC" id="fig|1217721.7.peg.2362"/>
<dbReference type="HOGENOM" id="CLU_1934699_0_0_6"/>
<reference evidence="1 2" key="1">
    <citation type="submission" date="2014-07" db="EMBL/GenBank/DDBJ databases">
        <title>Complete Genome Sequence of Dyella japonica Strain A8 Isolated from Malaysian Tropical Soil.</title>
        <authorList>
            <person name="Hui R.K.H."/>
            <person name="Chen J.-W."/>
            <person name="Chan K.-G."/>
            <person name="Leung F.C.C."/>
        </authorList>
    </citation>
    <scope>NUCLEOTIDE SEQUENCE [LARGE SCALE GENOMIC DNA]</scope>
    <source>
        <strain evidence="1 2">A8</strain>
    </source>
</reference>
<evidence type="ECO:0000313" key="2">
    <source>
        <dbReference type="Proteomes" id="UP000027987"/>
    </source>
</evidence>
<organism evidence="1 2">
    <name type="scientific">Dyella japonica A8</name>
    <dbReference type="NCBI Taxonomy" id="1217721"/>
    <lineage>
        <taxon>Bacteria</taxon>
        <taxon>Pseudomonadati</taxon>
        <taxon>Pseudomonadota</taxon>
        <taxon>Gammaproteobacteria</taxon>
        <taxon>Lysobacterales</taxon>
        <taxon>Rhodanobacteraceae</taxon>
        <taxon>Dyella</taxon>
    </lineage>
</organism>
<keyword evidence="2" id="KW-1185">Reference proteome</keyword>